<dbReference type="HOGENOM" id="CLU_2956513_0_0_9"/>
<accession>A5D453</accession>
<gene>
    <name evidence="1" type="ordered locus">PTH_0809</name>
</gene>
<dbReference type="EMBL" id="AP009389">
    <property type="protein sequence ID" value="BAF58991.1"/>
    <property type="molecule type" value="Genomic_DNA"/>
</dbReference>
<protein>
    <submittedName>
        <fullName evidence="1">Uncharacterized protein</fullName>
    </submittedName>
</protein>
<name>A5D453_PELTS</name>
<reference evidence="2" key="1">
    <citation type="journal article" date="2008" name="Genome Res.">
        <title>The genome of Pelotomaculum thermopropionicum reveals niche-associated evolution in anaerobic microbiota.</title>
        <authorList>
            <person name="Kosaka T."/>
            <person name="Kato S."/>
            <person name="Shimoyama T."/>
            <person name="Ishii S."/>
            <person name="Abe T."/>
            <person name="Watanabe K."/>
        </authorList>
    </citation>
    <scope>NUCLEOTIDE SEQUENCE [LARGE SCALE GENOMIC DNA]</scope>
    <source>
        <strain evidence="2">DSM 13744 / JCM 10971 / SI</strain>
    </source>
</reference>
<proteinExistence type="predicted"/>
<keyword evidence="2" id="KW-1185">Reference proteome</keyword>
<dbReference type="AlphaFoldDB" id="A5D453"/>
<evidence type="ECO:0000313" key="1">
    <source>
        <dbReference type="EMBL" id="BAF58991.1"/>
    </source>
</evidence>
<organism evidence="1 2">
    <name type="scientific">Pelotomaculum thermopropionicum (strain DSM 13744 / JCM 10971 / SI)</name>
    <dbReference type="NCBI Taxonomy" id="370438"/>
    <lineage>
        <taxon>Bacteria</taxon>
        <taxon>Bacillati</taxon>
        <taxon>Bacillota</taxon>
        <taxon>Clostridia</taxon>
        <taxon>Eubacteriales</taxon>
        <taxon>Desulfotomaculaceae</taxon>
        <taxon>Pelotomaculum</taxon>
    </lineage>
</organism>
<dbReference type="STRING" id="370438.PTH_0809"/>
<dbReference type="KEGG" id="pth:PTH_0809"/>
<sequence>MCICCAGAVFSRQPGTGASIKKINVRKAIVFALPAKAIPPRKNPFLPLNFYLKFKPFMP</sequence>
<dbReference type="Proteomes" id="UP000006556">
    <property type="component" value="Chromosome"/>
</dbReference>
<evidence type="ECO:0000313" key="2">
    <source>
        <dbReference type="Proteomes" id="UP000006556"/>
    </source>
</evidence>